<keyword evidence="1" id="KW-0812">Transmembrane</keyword>
<comment type="caution">
    <text evidence="2">The sequence shown here is derived from an EMBL/GenBank/DDBJ whole genome shotgun (WGS) entry which is preliminary data.</text>
</comment>
<sequence length="224" mass="26490">MGYSTNKEHTTERLTQNMTVFWLHGEELMFGGNAVHPVQQRIPQMKMMKVHIPFTFKLHETSNSSYSDIPIVEEFINSMYPSNIIRMPTSEGTEIVELNKILGRQKLCNCTTINVDKKFLDDQKLQQKQLIKNTLKKISQKNQKFQWSINNSKKIPLTLKFVFELQPYKKIDSVENWFCVKIAVFPSFFFFVFLDFFENCWKMLTFFTSIMHQGYSLLHRKPPP</sequence>
<feature type="transmembrane region" description="Helical" evidence="1">
    <location>
        <begin position="178"/>
        <end position="197"/>
    </location>
</feature>
<dbReference type="OrthoDB" id="10251219at2759"/>
<keyword evidence="1" id="KW-0472">Membrane</keyword>
<organism evidence="2 3">
    <name type="scientific">Aphis glycines</name>
    <name type="common">Soybean aphid</name>
    <dbReference type="NCBI Taxonomy" id="307491"/>
    <lineage>
        <taxon>Eukaryota</taxon>
        <taxon>Metazoa</taxon>
        <taxon>Ecdysozoa</taxon>
        <taxon>Arthropoda</taxon>
        <taxon>Hexapoda</taxon>
        <taxon>Insecta</taxon>
        <taxon>Pterygota</taxon>
        <taxon>Neoptera</taxon>
        <taxon>Paraneoptera</taxon>
        <taxon>Hemiptera</taxon>
        <taxon>Sternorrhyncha</taxon>
        <taxon>Aphidomorpha</taxon>
        <taxon>Aphidoidea</taxon>
        <taxon>Aphididae</taxon>
        <taxon>Aphidini</taxon>
        <taxon>Aphis</taxon>
        <taxon>Aphis</taxon>
    </lineage>
</organism>
<dbReference type="Proteomes" id="UP000475862">
    <property type="component" value="Unassembled WGS sequence"/>
</dbReference>
<name>A0A6G0U444_APHGL</name>
<keyword evidence="1" id="KW-1133">Transmembrane helix</keyword>
<keyword evidence="3" id="KW-1185">Reference proteome</keyword>
<evidence type="ECO:0000313" key="3">
    <source>
        <dbReference type="Proteomes" id="UP000475862"/>
    </source>
</evidence>
<evidence type="ECO:0000313" key="2">
    <source>
        <dbReference type="EMBL" id="KAE9543885.1"/>
    </source>
</evidence>
<proteinExistence type="predicted"/>
<dbReference type="EMBL" id="VYZN01000004">
    <property type="protein sequence ID" value="KAE9543885.1"/>
    <property type="molecule type" value="Genomic_DNA"/>
</dbReference>
<gene>
    <name evidence="2" type="ORF">AGLY_001863</name>
</gene>
<protein>
    <submittedName>
        <fullName evidence="2">Uncharacterized protein</fullName>
    </submittedName>
</protein>
<accession>A0A6G0U444</accession>
<dbReference type="AlphaFoldDB" id="A0A6G0U444"/>
<evidence type="ECO:0000256" key="1">
    <source>
        <dbReference type="SAM" id="Phobius"/>
    </source>
</evidence>
<reference evidence="2 3" key="1">
    <citation type="submission" date="2019-08" db="EMBL/GenBank/DDBJ databases">
        <title>The genome of the soybean aphid Biotype 1, its phylome, world population structure and adaptation to the North American continent.</title>
        <authorList>
            <person name="Giordano R."/>
            <person name="Donthu R.K."/>
            <person name="Hernandez A.G."/>
            <person name="Wright C.L."/>
            <person name="Zimin A.V."/>
        </authorList>
    </citation>
    <scope>NUCLEOTIDE SEQUENCE [LARGE SCALE GENOMIC DNA]</scope>
    <source>
        <tissue evidence="2">Whole aphids</tissue>
    </source>
</reference>